<feature type="compositionally biased region" description="Low complexity" evidence="13">
    <location>
        <begin position="180"/>
        <end position="198"/>
    </location>
</feature>
<dbReference type="InterPro" id="IPR048528">
    <property type="entry name" value="Lamp2-like_luminal"/>
</dbReference>
<dbReference type="Pfam" id="PF01299">
    <property type="entry name" value="Lamp2-like_luminal"/>
    <property type="match status" value="2"/>
</dbReference>
<dbReference type="CDD" id="cd12087">
    <property type="entry name" value="TM_EGFR-like"/>
    <property type="match status" value="1"/>
</dbReference>
<dbReference type="Gene3D" id="2.40.160.110">
    <property type="match status" value="2"/>
</dbReference>
<reference evidence="18" key="1">
    <citation type="submission" date="2021-04" db="EMBL/GenBank/DDBJ databases">
        <authorList>
            <consortium name="Wellcome Sanger Institute Data Sharing"/>
        </authorList>
    </citation>
    <scope>NUCLEOTIDE SEQUENCE [LARGE SCALE GENOMIC DNA]</scope>
</reference>
<dbReference type="AlphaFoldDB" id="A0A3Q1J6J9"/>
<comment type="similarity">
    <text evidence="12">Belongs to the LAMP family.</text>
</comment>
<dbReference type="GO" id="GO:0005886">
    <property type="term" value="C:plasma membrane"/>
    <property type="evidence" value="ECO:0007669"/>
    <property type="project" value="UniProtKB-SubCell"/>
</dbReference>
<dbReference type="InParanoid" id="A0A3Q1J6J9"/>
<keyword evidence="5 15" id="KW-0732">Signal</keyword>
<dbReference type="GO" id="GO:0072594">
    <property type="term" value="P:establishment of protein localization to organelle"/>
    <property type="evidence" value="ECO:0007669"/>
    <property type="project" value="TreeGrafter"/>
</dbReference>
<feature type="signal peptide" evidence="15">
    <location>
        <begin position="1"/>
        <end position="17"/>
    </location>
</feature>
<keyword evidence="4 12" id="KW-0812">Transmembrane</keyword>
<evidence type="ECO:0000256" key="14">
    <source>
        <dbReference type="SAM" id="Phobius"/>
    </source>
</evidence>
<keyword evidence="10" id="KW-0325">Glycoprotein</keyword>
<keyword evidence="8 12" id="KW-0472">Membrane</keyword>
<protein>
    <recommendedName>
        <fullName evidence="20">Lysosomal-associated membrane protein 2</fullName>
    </recommendedName>
</protein>
<feature type="domain" description="Lysosome-associated membrane glycoprotein 2-like luminal" evidence="16">
    <location>
        <begin position="21"/>
        <end position="164"/>
    </location>
</feature>
<evidence type="ECO:0000256" key="9">
    <source>
        <dbReference type="ARBA" id="ARBA00023157"/>
    </source>
</evidence>
<dbReference type="STRING" id="64144.ENSATEP00000026919"/>
<keyword evidence="6" id="KW-0967">Endosome</keyword>
<reference evidence="18" key="2">
    <citation type="submission" date="2025-08" db="UniProtKB">
        <authorList>
            <consortium name="Ensembl"/>
        </authorList>
    </citation>
    <scope>IDENTIFICATION</scope>
</reference>
<keyword evidence="19" id="KW-1185">Reference proteome</keyword>
<evidence type="ECO:0000256" key="13">
    <source>
        <dbReference type="SAM" id="MobiDB-lite"/>
    </source>
</evidence>
<evidence type="ECO:0000256" key="12">
    <source>
        <dbReference type="PROSITE-ProRule" id="PRU00740"/>
    </source>
</evidence>
<dbReference type="GO" id="GO:0005765">
    <property type="term" value="C:lysosomal membrane"/>
    <property type="evidence" value="ECO:0007669"/>
    <property type="project" value="UniProtKB-SubCell"/>
</dbReference>
<proteinExistence type="inferred from homology"/>
<keyword evidence="7 14" id="KW-1133">Transmembrane helix</keyword>
<feature type="domain" description="Lysosome-associated membrane glycoprotein 2-like transmembrane" evidence="17">
    <location>
        <begin position="376"/>
        <end position="407"/>
    </location>
</feature>
<evidence type="ECO:0000256" key="2">
    <source>
        <dbReference type="ARBA" id="ARBA00004530"/>
    </source>
</evidence>
<dbReference type="GO" id="GO:0031902">
    <property type="term" value="C:late endosome membrane"/>
    <property type="evidence" value="ECO:0007669"/>
    <property type="project" value="TreeGrafter"/>
</dbReference>
<dbReference type="GO" id="GO:0016236">
    <property type="term" value="P:macroautophagy"/>
    <property type="evidence" value="ECO:0007669"/>
    <property type="project" value="Ensembl"/>
</dbReference>
<evidence type="ECO:0000256" key="15">
    <source>
        <dbReference type="SAM" id="SignalP"/>
    </source>
</evidence>
<dbReference type="PANTHER" id="PTHR11506">
    <property type="entry name" value="LYSOSOME-ASSOCIATED MEMBRANE GLYCOPROTEIN"/>
    <property type="match status" value="1"/>
</dbReference>
<feature type="transmembrane region" description="Helical" evidence="14">
    <location>
        <begin position="374"/>
        <end position="397"/>
    </location>
</feature>
<dbReference type="PANTHER" id="PTHR11506:SF6">
    <property type="entry name" value="LYSOSOME-ASSOCIATED MEMBRANE GLYCOPROTEIN 2"/>
    <property type="match status" value="1"/>
</dbReference>
<evidence type="ECO:0000256" key="11">
    <source>
        <dbReference type="ARBA" id="ARBA00023228"/>
    </source>
</evidence>
<feature type="region of interest" description="Disordered" evidence="13">
    <location>
        <begin position="179"/>
        <end position="215"/>
    </location>
</feature>
<dbReference type="Ensembl" id="ENSATET00000027345.3">
    <property type="protein sequence ID" value="ENSATEP00000026919.2"/>
    <property type="gene ID" value="ENSATEG00000018629.3"/>
</dbReference>
<dbReference type="GeneTree" id="ENSGT00950000182899"/>
<dbReference type="PRINTS" id="PR00336">
    <property type="entry name" value="LYSASSOCTDMP"/>
</dbReference>
<feature type="compositionally biased region" description="Pro residues" evidence="13">
    <location>
        <begin position="199"/>
        <end position="211"/>
    </location>
</feature>
<gene>
    <name evidence="18" type="primary">LAMP2</name>
</gene>
<dbReference type="Proteomes" id="UP000265040">
    <property type="component" value="Chromosome 10"/>
</dbReference>
<evidence type="ECO:0000256" key="7">
    <source>
        <dbReference type="ARBA" id="ARBA00022989"/>
    </source>
</evidence>
<keyword evidence="3" id="KW-1003">Cell membrane</keyword>
<keyword evidence="11 12" id="KW-0458">Lysosome</keyword>
<evidence type="ECO:0000313" key="19">
    <source>
        <dbReference type="Proteomes" id="UP000265040"/>
    </source>
</evidence>
<dbReference type="Pfam" id="PF21222">
    <property type="entry name" value="Lamp2_2nd"/>
    <property type="match status" value="1"/>
</dbReference>
<feature type="domain" description="Lysosome-associated membrane glycoprotein 2-like luminal" evidence="16">
    <location>
        <begin position="213"/>
        <end position="357"/>
    </location>
</feature>
<evidence type="ECO:0000256" key="8">
    <source>
        <dbReference type="ARBA" id="ARBA00023136"/>
    </source>
</evidence>
<reference evidence="18" key="3">
    <citation type="submission" date="2025-09" db="UniProtKB">
        <authorList>
            <consortium name="Ensembl"/>
        </authorList>
    </citation>
    <scope>IDENTIFICATION</scope>
</reference>
<sequence>STWFIALFFAVFQLSHGTEVNVTNKDGKLCLYASLTVNFSVEYTAAGKVSSATFGLPSNVTTTGSKCDNTSSTLTLNFGAGHSWSINFTVNGKNYQTDTITFSYNLNDSSLFPNSESNETKSVTAKPQITDIGLGTCYSCKSRDLIQADLVNMTLSDVLIQAFVSNGSRSENETICSADVPTTTAAPTTTVTNSTSTPTTPPTTTPTPTLPTPTTGKYGVKNDANGTDCLLATFGLRIGFTQGEEMNFEPNGTKASGSCGTNSSELLLVSNDITIMFTFISDSKKFRLHALNVTTHAHHIKLLLLFPLFYLCVNTNLSLWEASVGSSYMCNKEQNNTITNLLSLYTFNLQVQPFEVKKGVFSTAHECSLDDTSILIPIIVGAALAGLILVVVIAYVIGRRKTYVGYQTL</sequence>
<evidence type="ECO:0008006" key="20">
    <source>
        <dbReference type="Google" id="ProtNLM"/>
    </source>
</evidence>
<dbReference type="OMA" id="NDITIMF"/>
<evidence type="ECO:0000256" key="5">
    <source>
        <dbReference type="ARBA" id="ARBA00022729"/>
    </source>
</evidence>
<keyword evidence="9 12" id="KW-1015">Disulfide bond</keyword>
<comment type="subcellular location">
    <subcellularLocation>
        <location evidence="1">Cell membrane</location>
        <topology evidence="1">Single-pass type I membrane protein</topology>
    </subcellularLocation>
    <subcellularLocation>
        <location evidence="2">Endosome membrane</location>
        <topology evidence="2">Single-pass type I membrane protein</topology>
    </subcellularLocation>
    <subcellularLocation>
        <location evidence="12">Lysosome membrane</location>
        <topology evidence="12">Single-pass type I membrane protein</topology>
    </subcellularLocation>
</comment>
<feature type="disulfide bond" evidence="12">
    <location>
        <begin position="330"/>
        <end position="367"/>
    </location>
</feature>
<accession>A0A3Q1J6J9</accession>
<evidence type="ECO:0000256" key="4">
    <source>
        <dbReference type="ARBA" id="ARBA00022692"/>
    </source>
</evidence>
<evidence type="ECO:0000256" key="6">
    <source>
        <dbReference type="ARBA" id="ARBA00022753"/>
    </source>
</evidence>
<dbReference type="FunFam" id="2.40.160.110:FF:000001">
    <property type="entry name" value="lysosome-associated membrane glycoprotein 2 isoform X2"/>
    <property type="match status" value="1"/>
</dbReference>
<dbReference type="InterPro" id="IPR002000">
    <property type="entry name" value="Lysosome-assoc_membr_glycop"/>
</dbReference>
<feature type="disulfide bond" evidence="12">
    <location>
        <begin position="140"/>
        <end position="176"/>
    </location>
</feature>
<evidence type="ECO:0000259" key="16">
    <source>
        <dbReference type="Pfam" id="PF01299"/>
    </source>
</evidence>
<comment type="caution">
    <text evidence="12">Lacks conserved residue(s) required for the propagation of feature annotation.</text>
</comment>
<evidence type="ECO:0000256" key="10">
    <source>
        <dbReference type="ARBA" id="ARBA00023180"/>
    </source>
</evidence>
<evidence type="ECO:0000256" key="1">
    <source>
        <dbReference type="ARBA" id="ARBA00004251"/>
    </source>
</evidence>
<evidence type="ECO:0000259" key="17">
    <source>
        <dbReference type="Pfam" id="PF21222"/>
    </source>
</evidence>
<feature type="chain" id="PRO_5043960762" description="Lysosomal-associated membrane protein 2" evidence="15">
    <location>
        <begin position="18"/>
        <end position="409"/>
    </location>
</feature>
<dbReference type="PROSITE" id="PS51407">
    <property type="entry name" value="LAMP_3"/>
    <property type="match status" value="1"/>
</dbReference>
<dbReference type="InterPro" id="IPR048524">
    <property type="entry name" value="Lamp2-like_TM"/>
</dbReference>
<evidence type="ECO:0000313" key="18">
    <source>
        <dbReference type="Ensembl" id="ENSATEP00000026919.2"/>
    </source>
</evidence>
<evidence type="ECO:0000256" key="3">
    <source>
        <dbReference type="ARBA" id="ARBA00022475"/>
    </source>
</evidence>
<name>A0A3Q1J6J9_ANATE</name>
<organism evidence="18 19">
    <name type="scientific">Anabas testudineus</name>
    <name type="common">Climbing perch</name>
    <name type="synonym">Anthias testudineus</name>
    <dbReference type="NCBI Taxonomy" id="64144"/>
    <lineage>
        <taxon>Eukaryota</taxon>
        <taxon>Metazoa</taxon>
        <taxon>Chordata</taxon>
        <taxon>Craniata</taxon>
        <taxon>Vertebrata</taxon>
        <taxon>Euteleostomi</taxon>
        <taxon>Actinopterygii</taxon>
        <taxon>Neopterygii</taxon>
        <taxon>Teleostei</taxon>
        <taxon>Neoteleostei</taxon>
        <taxon>Acanthomorphata</taxon>
        <taxon>Anabantaria</taxon>
        <taxon>Anabantiformes</taxon>
        <taxon>Anabantoidei</taxon>
        <taxon>Anabantidae</taxon>
        <taxon>Anabas</taxon>
    </lineage>
</organism>